<protein>
    <submittedName>
        <fullName evidence="1">Uncharacterized protein</fullName>
    </submittedName>
</protein>
<reference evidence="1 2" key="4">
    <citation type="journal article" date="2011" name="BMC Genomics">
        <title>RNA-Seq improves annotation of protein-coding genes in the cucumber genome.</title>
        <authorList>
            <person name="Li Z."/>
            <person name="Zhang Z."/>
            <person name="Yan P."/>
            <person name="Huang S."/>
            <person name="Fei Z."/>
            <person name="Lin K."/>
        </authorList>
    </citation>
    <scope>NUCLEOTIDE SEQUENCE [LARGE SCALE GENOMIC DNA]</scope>
    <source>
        <strain evidence="2">cv. 9930</strain>
    </source>
</reference>
<dbReference type="EMBL" id="CM002927">
    <property type="protein sequence ID" value="KGN46935.1"/>
    <property type="molecule type" value="Genomic_DNA"/>
</dbReference>
<keyword evidence="2" id="KW-1185">Reference proteome</keyword>
<gene>
    <name evidence="1" type="ORF">Csa_6G151720</name>
</gene>
<name>A0A0A0KB31_CUCSA</name>
<reference evidence="1 2" key="3">
    <citation type="journal article" date="2010" name="BMC Genomics">
        <title>Transcriptome sequencing and comparative analysis of cucumber flowers with different sex types.</title>
        <authorList>
            <person name="Guo S."/>
            <person name="Zheng Y."/>
            <person name="Joung J.G."/>
            <person name="Liu S."/>
            <person name="Zhang Z."/>
            <person name="Crasta O.R."/>
            <person name="Sobral B.W."/>
            <person name="Xu Y."/>
            <person name="Huang S."/>
            <person name="Fei Z."/>
        </authorList>
    </citation>
    <scope>NUCLEOTIDE SEQUENCE [LARGE SCALE GENOMIC DNA]</scope>
    <source>
        <strain evidence="2">cv. 9930</strain>
    </source>
</reference>
<accession>A0A0A0KB31</accession>
<dbReference type="AlphaFoldDB" id="A0A0A0KB31"/>
<reference evidence="1 2" key="2">
    <citation type="journal article" date="2009" name="PLoS ONE">
        <title>An integrated genetic and cytogenetic map of the cucumber genome.</title>
        <authorList>
            <person name="Ren Y."/>
            <person name="Zhang Z."/>
            <person name="Liu J."/>
            <person name="Staub J.E."/>
            <person name="Han Y."/>
            <person name="Cheng Z."/>
            <person name="Li X."/>
            <person name="Lu J."/>
            <person name="Miao H."/>
            <person name="Kang H."/>
            <person name="Xie B."/>
            <person name="Gu X."/>
            <person name="Wang X."/>
            <person name="Du Y."/>
            <person name="Jin W."/>
            <person name="Huang S."/>
        </authorList>
    </citation>
    <scope>NUCLEOTIDE SEQUENCE [LARGE SCALE GENOMIC DNA]</scope>
    <source>
        <strain evidence="2">cv. 9930</strain>
    </source>
</reference>
<dbReference type="Gramene" id="KGN46935">
    <property type="protein sequence ID" value="KGN46935"/>
    <property type="gene ID" value="Csa_6G151720"/>
</dbReference>
<evidence type="ECO:0000313" key="1">
    <source>
        <dbReference type="EMBL" id="KGN46935.1"/>
    </source>
</evidence>
<reference evidence="1 2" key="1">
    <citation type="journal article" date="2009" name="Nat. Genet.">
        <title>The genome of the cucumber, Cucumis sativus L.</title>
        <authorList>
            <person name="Huang S."/>
            <person name="Li R."/>
            <person name="Zhang Z."/>
            <person name="Li L."/>
            <person name="Gu X."/>
            <person name="Fan W."/>
            <person name="Lucas W.J."/>
            <person name="Wang X."/>
            <person name="Xie B."/>
            <person name="Ni P."/>
            <person name="Ren Y."/>
            <person name="Zhu H."/>
            <person name="Li J."/>
            <person name="Lin K."/>
            <person name="Jin W."/>
            <person name="Fei Z."/>
            <person name="Li G."/>
            <person name="Staub J."/>
            <person name="Kilian A."/>
            <person name="van der Vossen E.A."/>
            <person name="Wu Y."/>
            <person name="Guo J."/>
            <person name="He J."/>
            <person name="Jia Z."/>
            <person name="Ren Y."/>
            <person name="Tian G."/>
            <person name="Lu Y."/>
            <person name="Ruan J."/>
            <person name="Qian W."/>
            <person name="Wang M."/>
            <person name="Huang Q."/>
            <person name="Li B."/>
            <person name="Xuan Z."/>
            <person name="Cao J."/>
            <person name="Asan"/>
            <person name="Wu Z."/>
            <person name="Zhang J."/>
            <person name="Cai Q."/>
            <person name="Bai Y."/>
            <person name="Zhao B."/>
            <person name="Han Y."/>
            <person name="Li Y."/>
            <person name="Li X."/>
            <person name="Wang S."/>
            <person name="Shi Q."/>
            <person name="Liu S."/>
            <person name="Cho W.K."/>
            <person name="Kim J.Y."/>
            <person name="Xu Y."/>
            <person name="Heller-Uszynska K."/>
            <person name="Miao H."/>
            <person name="Cheng Z."/>
            <person name="Zhang S."/>
            <person name="Wu J."/>
            <person name="Yang Y."/>
            <person name="Kang H."/>
            <person name="Li M."/>
            <person name="Liang H."/>
            <person name="Ren X."/>
            <person name="Shi Z."/>
            <person name="Wen M."/>
            <person name="Jian M."/>
            <person name="Yang H."/>
            <person name="Zhang G."/>
            <person name="Yang Z."/>
            <person name="Chen R."/>
            <person name="Liu S."/>
            <person name="Li J."/>
            <person name="Ma L."/>
            <person name="Liu H."/>
            <person name="Zhou Y."/>
            <person name="Zhao J."/>
            <person name="Fang X."/>
            <person name="Li G."/>
            <person name="Fang L."/>
            <person name="Li Y."/>
            <person name="Liu D."/>
            <person name="Zheng H."/>
            <person name="Zhang Y."/>
            <person name="Qin N."/>
            <person name="Li Z."/>
            <person name="Yang G."/>
            <person name="Yang S."/>
            <person name="Bolund L."/>
            <person name="Kristiansen K."/>
            <person name="Zheng H."/>
            <person name="Li S."/>
            <person name="Zhang X."/>
            <person name="Yang H."/>
            <person name="Wang J."/>
            <person name="Sun R."/>
            <person name="Zhang B."/>
            <person name="Jiang S."/>
            <person name="Wang J."/>
            <person name="Du Y."/>
            <person name="Li S."/>
        </authorList>
    </citation>
    <scope>NUCLEOTIDE SEQUENCE [LARGE SCALE GENOMIC DNA]</scope>
    <source>
        <strain evidence="2">cv. 9930</strain>
    </source>
</reference>
<sequence>MYSWSRLPIKRVSKLVLIWLKPPLICASHGALASIPCLGVLRDKYIRHTSDLLLRACNSKVAGDS</sequence>
<organism evidence="1 2">
    <name type="scientific">Cucumis sativus</name>
    <name type="common">Cucumber</name>
    <dbReference type="NCBI Taxonomy" id="3659"/>
    <lineage>
        <taxon>Eukaryota</taxon>
        <taxon>Viridiplantae</taxon>
        <taxon>Streptophyta</taxon>
        <taxon>Embryophyta</taxon>
        <taxon>Tracheophyta</taxon>
        <taxon>Spermatophyta</taxon>
        <taxon>Magnoliopsida</taxon>
        <taxon>eudicotyledons</taxon>
        <taxon>Gunneridae</taxon>
        <taxon>Pentapetalae</taxon>
        <taxon>rosids</taxon>
        <taxon>fabids</taxon>
        <taxon>Cucurbitales</taxon>
        <taxon>Cucurbitaceae</taxon>
        <taxon>Benincaseae</taxon>
        <taxon>Cucumis</taxon>
    </lineage>
</organism>
<dbReference type="Proteomes" id="UP000029981">
    <property type="component" value="Chromosome 6"/>
</dbReference>
<proteinExistence type="predicted"/>
<evidence type="ECO:0000313" key="2">
    <source>
        <dbReference type="Proteomes" id="UP000029981"/>
    </source>
</evidence>